<dbReference type="InterPro" id="IPR011531">
    <property type="entry name" value="HCO3_transpt-like_TM_dom"/>
</dbReference>
<evidence type="ECO:0000313" key="10">
    <source>
        <dbReference type="Proteomes" id="UP000807159"/>
    </source>
</evidence>
<dbReference type="PANTHER" id="PTHR11453:SF130">
    <property type="entry name" value="BORON TRANSPORTER 1"/>
    <property type="match status" value="1"/>
</dbReference>
<feature type="domain" description="Bicarbonate transporter-like transmembrane" evidence="8">
    <location>
        <begin position="112"/>
        <end position="253"/>
    </location>
</feature>
<comment type="subcellular location">
    <subcellularLocation>
        <location evidence="1">Membrane</location>
        <topology evidence="1">Multi-pass membrane protein</topology>
    </subcellularLocation>
</comment>
<evidence type="ECO:0000256" key="6">
    <source>
        <dbReference type="SAM" id="MobiDB-lite"/>
    </source>
</evidence>
<dbReference type="GO" id="GO:0050801">
    <property type="term" value="P:monoatomic ion homeostasis"/>
    <property type="evidence" value="ECO:0007669"/>
    <property type="project" value="TreeGrafter"/>
</dbReference>
<evidence type="ECO:0000256" key="7">
    <source>
        <dbReference type="SAM" id="Phobius"/>
    </source>
</evidence>
<dbReference type="GO" id="GO:0046715">
    <property type="term" value="F:active borate transmembrane transporter activity"/>
    <property type="evidence" value="ECO:0007669"/>
    <property type="project" value="TreeGrafter"/>
</dbReference>
<organism evidence="9 10">
    <name type="scientific">Populus deltoides</name>
    <name type="common">Eastern poplar</name>
    <name type="synonym">Eastern cottonwood</name>
    <dbReference type="NCBI Taxonomy" id="3696"/>
    <lineage>
        <taxon>Eukaryota</taxon>
        <taxon>Viridiplantae</taxon>
        <taxon>Streptophyta</taxon>
        <taxon>Embryophyta</taxon>
        <taxon>Tracheophyta</taxon>
        <taxon>Spermatophyta</taxon>
        <taxon>Magnoliopsida</taxon>
        <taxon>eudicotyledons</taxon>
        <taxon>Gunneridae</taxon>
        <taxon>Pentapetalae</taxon>
        <taxon>rosids</taxon>
        <taxon>fabids</taxon>
        <taxon>Malpighiales</taxon>
        <taxon>Salicaceae</taxon>
        <taxon>Saliceae</taxon>
        <taxon>Populus</taxon>
    </lineage>
</organism>
<dbReference type="InterPro" id="IPR003020">
    <property type="entry name" value="HCO3_transpt_euk"/>
</dbReference>
<comment type="similarity">
    <text evidence="2">Belongs to the anion exchanger (TC 2.A.31.3) family.</text>
</comment>
<keyword evidence="4 7" id="KW-1133">Transmembrane helix</keyword>
<evidence type="ECO:0000256" key="2">
    <source>
        <dbReference type="ARBA" id="ARBA00006262"/>
    </source>
</evidence>
<dbReference type="GO" id="GO:0005452">
    <property type="term" value="F:solute:inorganic anion antiporter activity"/>
    <property type="evidence" value="ECO:0007669"/>
    <property type="project" value="InterPro"/>
</dbReference>
<evidence type="ECO:0000256" key="5">
    <source>
        <dbReference type="ARBA" id="ARBA00023136"/>
    </source>
</evidence>
<keyword evidence="5 7" id="KW-0472">Membrane</keyword>
<evidence type="ECO:0000256" key="3">
    <source>
        <dbReference type="ARBA" id="ARBA00022692"/>
    </source>
</evidence>
<evidence type="ECO:0000256" key="4">
    <source>
        <dbReference type="ARBA" id="ARBA00022989"/>
    </source>
</evidence>
<dbReference type="Proteomes" id="UP000807159">
    <property type="component" value="Unassembled WGS sequence"/>
</dbReference>
<feature type="transmembrane region" description="Helical" evidence="7">
    <location>
        <begin position="207"/>
        <end position="232"/>
    </location>
</feature>
<feature type="compositionally biased region" description="Low complexity" evidence="6">
    <location>
        <begin position="358"/>
        <end position="370"/>
    </location>
</feature>
<feature type="region of interest" description="Disordered" evidence="6">
    <location>
        <begin position="295"/>
        <end position="370"/>
    </location>
</feature>
<proteinExistence type="inferred from homology"/>
<accession>A0A8T2WH88</accession>
<keyword evidence="3 7" id="KW-0812">Transmembrane</keyword>
<dbReference type="PANTHER" id="PTHR11453">
    <property type="entry name" value="ANION EXCHANGE PROTEIN"/>
    <property type="match status" value="1"/>
</dbReference>
<feature type="domain" description="Bicarbonate transporter-like transmembrane" evidence="8">
    <location>
        <begin position="2"/>
        <end position="69"/>
    </location>
</feature>
<reference evidence="9" key="1">
    <citation type="journal article" date="2021" name="J. Hered.">
        <title>Genome Assembly of Salicaceae Populus deltoides (Eastern Cottonwood) I-69 Based on Nanopore Sequencing and Hi-C Technologies.</title>
        <authorList>
            <person name="Bai S."/>
            <person name="Wu H."/>
            <person name="Zhang J."/>
            <person name="Pan Z."/>
            <person name="Zhao W."/>
            <person name="Li Z."/>
            <person name="Tong C."/>
        </authorList>
    </citation>
    <scope>NUCLEOTIDE SEQUENCE</scope>
    <source>
        <tissue evidence="9">Leaf</tissue>
    </source>
</reference>
<dbReference type="GO" id="GO:0006820">
    <property type="term" value="P:monoatomic anion transport"/>
    <property type="evidence" value="ECO:0007669"/>
    <property type="project" value="InterPro"/>
</dbReference>
<protein>
    <recommendedName>
        <fullName evidence="8">Bicarbonate transporter-like transmembrane domain-containing protein</fullName>
    </recommendedName>
</protein>
<name>A0A8T2WH88_POPDE</name>
<keyword evidence="10" id="KW-1185">Reference proteome</keyword>
<gene>
    <name evidence="9" type="ORF">H0E87_031363</name>
</gene>
<evidence type="ECO:0000259" key="8">
    <source>
        <dbReference type="Pfam" id="PF00955"/>
    </source>
</evidence>
<sequence length="370" mass="41108">MIAVLYYFDHSVASQLSQQKEFNLRKPSSYHYDLLLLGFLTLMCGLLGIPPSNGVIPQSPMHTKSLATLKYQGLKEFKESTIQASTCTGHIDAPVDETVFDIEKEIDDLLPVEVKEQRLSNILQATMVGGCVAAMPFLKKIPTSVLWGYFAFMAIESLPGNQFWERILLLFTAPSRRYKVLEDYHATFVETVPFKTIAMFTIFQTTYLLICFGLTWVPIAGVMFPLMIMLLVPVRQYCLPKFFKGAHLQDLDAAAYEEAPALPFNLATEAEMGAGAAYGGDGEILDEVITRSRGEFRHTSSPKITSSTATPANNPKSHQSPRLSYTYSPRVSELRGRKVLNLVQEGPNSPMTGDQKLSKLGKSPSSSEQN</sequence>
<feature type="transmembrane region" description="Helical" evidence="7">
    <location>
        <begin position="30"/>
        <end position="49"/>
    </location>
</feature>
<evidence type="ECO:0000256" key="1">
    <source>
        <dbReference type="ARBA" id="ARBA00004141"/>
    </source>
</evidence>
<evidence type="ECO:0000313" key="9">
    <source>
        <dbReference type="EMBL" id="KAH8479341.1"/>
    </source>
</evidence>
<dbReference type="EMBL" id="JACEGQ020000226">
    <property type="protein sequence ID" value="KAH8479341.1"/>
    <property type="molecule type" value="Genomic_DNA"/>
</dbReference>
<feature type="compositionally biased region" description="Polar residues" evidence="6">
    <location>
        <begin position="299"/>
        <end position="329"/>
    </location>
</feature>
<dbReference type="AlphaFoldDB" id="A0A8T2WH88"/>
<dbReference type="Pfam" id="PF00955">
    <property type="entry name" value="HCO3_cotransp"/>
    <property type="match status" value="2"/>
</dbReference>
<dbReference type="GO" id="GO:0005886">
    <property type="term" value="C:plasma membrane"/>
    <property type="evidence" value="ECO:0007669"/>
    <property type="project" value="TreeGrafter"/>
</dbReference>
<comment type="caution">
    <text evidence="9">The sequence shown here is derived from an EMBL/GenBank/DDBJ whole genome shotgun (WGS) entry which is preliminary data.</text>
</comment>